<dbReference type="InterPro" id="IPR027417">
    <property type="entry name" value="P-loop_NTPase"/>
</dbReference>
<keyword evidence="5" id="KW-1185">Reference proteome</keyword>
<evidence type="ECO:0000313" key="4">
    <source>
        <dbReference type="EMBL" id="KAK1798485.1"/>
    </source>
</evidence>
<dbReference type="InterPro" id="IPR020849">
    <property type="entry name" value="Small_GTPase_Ras-type"/>
</dbReference>
<accession>A0AAD8ZJ50</accession>
<dbReference type="PANTHER" id="PTHR24070">
    <property type="entry name" value="RAS, DI-RAS, AND RHEB FAMILY MEMBERS OF SMALL GTPASE SUPERFAMILY"/>
    <property type="match status" value="1"/>
</dbReference>
<proteinExistence type="predicted"/>
<name>A0AAD8ZJ50_9TELE</name>
<evidence type="ECO:0000256" key="2">
    <source>
        <dbReference type="ARBA" id="ARBA00022741"/>
    </source>
</evidence>
<dbReference type="Proteomes" id="UP001239994">
    <property type="component" value="Unassembled WGS sequence"/>
</dbReference>
<dbReference type="EMBL" id="JAROKS010000012">
    <property type="protein sequence ID" value="KAK1798485.1"/>
    <property type="molecule type" value="Genomic_DNA"/>
</dbReference>
<dbReference type="Gene3D" id="3.40.50.300">
    <property type="entry name" value="P-loop containing nucleotide triphosphate hydrolases"/>
    <property type="match status" value="1"/>
</dbReference>
<dbReference type="GO" id="GO:0016020">
    <property type="term" value="C:membrane"/>
    <property type="evidence" value="ECO:0007669"/>
    <property type="project" value="InterPro"/>
</dbReference>
<keyword evidence="3" id="KW-0342">GTP-binding</keyword>
<reference evidence="4" key="1">
    <citation type="submission" date="2023-03" db="EMBL/GenBank/DDBJ databases">
        <title>Electrophorus voltai genome.</title>
        <authorList>
            <person name="Bian C."/>
        </authorList>
    </citation>
    <scope>NUCLEOTIDE SEQUENCE</scope>
    <source>
        <strain evidence="4">CB-2022</strain>
        <tissue evidence="4">Muscle</tissue>
    </source>
</reference>
<dbReference type="SMART" id="SM00173">
    <property type="entry name" value="RAS"/>
    <property type="match status" value="1"/>
</dbReference>
<feature type="non-terminal residue" evidence="4">
    <location>
        <position position="228"/>
    </location>
</feature>
<gene>
    <name evidence="4" type="ORF">P4O66_006781</name>
</gene>
<keyword evidence="1" id="KW-0472">Membrane</keyword>
<evidence type="ECO:0000256" key="3">
    <source>
        <dbReference type="ARBA" id="ARBA00023134"/>
    </source>
</evidence>
<dbReference type="Pfam" id="PF00071">
    <property type="entry name" value="Ras"/>
    <property type="match status" value="1"/>
</dbReference>
<dbReference type="SUPFAM" id="SSF52540">
    <property type="entry name" value="P-loop containing nucleoside triphosphate hydrolases"/>
    <property type="match status" value="1"/>
</dbReference>
<dbReference type="PROSITE" id="PS51419">
    <property type="entry name" value="RAB"/>
    <property type="match status" value="1"/>
</dbReference>
<dbReference type="InterPro" id="IPR001806">
    <property type="entry name" value="Small_GTPase"/>
</dbReference>
<dbReference type="AlphaFoldDB" id="A0AAD8ZJ50"/>
<dbReference type="PROSITE" id="PS51421">
    <property type="entry name" value="RAS"/>
    <property type="match status" value="1"/>
</dbReference>
<evidence type="ECO:0000256" key="1">
    <source>
        <dbReference type="ARBA" id="ARBA00022475"/>
    </source>
</evidence>
<keyword evidence="2" id="KW-0547">Nucleotide-binding</keyword>
<dbReference type="PRINTS" id="PR00449">
    <property type="entry name" value="RASTRNSFRMNG"/>
</dbReference>
<keyword evidence="1" id="KW-1003">Cell membrane</keyword>
<dbReference type="GO" id="GO:0005525">
    <property type="term" value="F:GTP binding"/>
    <property type="evidence" value="ECO:0007669"/>
    <property type="project" value="UniProtKB-KW"/>
</dbReference>
<dbReference type="GO" id="GO:0007165">
    <property type="term" value="P:signal transduction"/>
    <property type="evidence" value="ECO:0007669"/>
    <property type="project" value="InterPro"/>
</dbReference>
<evidence type="ECO:0000313" key="5">
    <source>
        <dbReference type="Proteomes" id="UP001239994"/>
    </source>
</evidence>
<sequence length="228" mass="25890">TQFESWRRCRSGTDTAAYKNKVQSALVLHKAVVIRRLALTLQSVQAKKLGPNHLSQFVEDYEPTRAYNCRKKVVLVGEEVHIDILDSTGQEDHAAVRDNYFRSGEGFLLVFSIIESESFSATLEYREQMLHVSTEEDKIPLYWVGNKSDQGMRGGYKVFNIGRNWSTESFPLIYITLYALSLMHMCKAMVLCNNFTLMEESLGCSSKVALLTAFSSSPGSVFFNRMQQ</sequence>
<organism evidence="4 5">
    <name type="scientific">Electrophorus voltai</name>
    <dbReference type="NCBI Taxonomy" id="2609070"/>
    <lineage>
        <taxon>Eukaryota</taxon>
        <taxon>Metazoa</taxon>
        <taxon>Chordata</taxon>
        <taxon>Craniata</taxon>
        <taxon>Vertebrata</taxon>
        <taxon>Euteleostomi</taxon>
        <taxon>Actinopterygii</taxon>
        <taxon>Neopterygii</taxon>
        <taxon>Teleostei</taxon>
        <taxon>Ostariophysi</taxon>
        <taxon>Gymnotiformes</taxon>
        <taxon>Gymnotoidei</taxon>
        <taxon>Gymnotidae</taxon>
        <taxon>Electrophorus</taxon>
    </lineage>
</organism>
<protein>
    <recommendedName>
        <fullName evidence="6">Small monomeric GTPase</fullName>
    </recommendedName>
</protein>
<evidence type="ECO:0008006" key="6">
    <source>
        <dbReference type="Google" id="ProtNLM"/>
    </source>
</evidence>
<dbReference type="GO" id="GO:0003924">
    <property type="term" value="F:GTPase activity"/>
    <property type="evidence" value="ECO:0007669"/>
    <property type="project" value="InterPro"/>
</dbReference>
<comment type="caution">
    <text evidence="4">The sequence shown here is derived from an EMBL/GenBank/DDBJ whole genome shotgun (WGS) entry which is preliminary data.</text>
</comment>